<evidence type="ECO:0000313" key="1">
    <source>
        <dbReference type="EMBL" id="KAL1256975.1"/>
    </source>
</evidence>
<protein>
    <submittedName>
        <fullName evidence="1">Uncharacterized protein</fullName>
    </submittedName>
</protein>
<accession>A0ABR3LXF5</accession>
<dbReference type="Proteomes" id="UP001558613">
    <property type="component" value="Unassembled WGS sequence"/>
</dbReference>
<comment type="caution">
    <text evidence="1">The sequence shown here is derived from an EMBL/GenBank/DDBJ whole genome shotgun (WGS) entry which is preliminary data.</text>
</comment>
<organism evidence="1 2">
    <name type="scientific">Cirrhinus molitorella</name>
    <name type="common">mud carp</name>
    <dbReference type="NCBI Taxonomy" id="172907"/>
    <lineage>
        <taxon>Eukaryota</taxon>
        <taxon>Metazoa</taxon>
        <taxon>Chordata</taxon>
        <taxon>Craniata</taxon>
        <taxon>Vertebrata</taxon>
        <taxon>Euteleostomi</taxon>
        <taxon>Actinopterygii</taxon>
        <taxon>Neopterygii</taxon>
        <taxon>Teleostei</taxon>
        <taxon>Ostariophysi</taxon>
        <taxon>Cypriniformes</taxon>
        <taxon>Cyprinidae</taxon>
        <taxon>Labeoninae</taxon>
        <taxon>Labeonini</taxon>
        <taxon>Cirrhinus</taxon>
    </lineage>
</organism>
<name>A0ABR3LXF5_9TELE</name>
<proteinExistence type="predicted"/>
<keyword evidence="2" id="KW-1185">Reference proteome</keyword>
<evidence type="ECO:0000313" key="2">
    <source>
        <dbReference type="Proteomes" id="UP001558613"/>
    </source>
</evidence>
<reference evidence="1 2" key="1">
    <citation type="submission" date="2023-09" db="EMBL/GenBank/DDBJ databases">
        <authorList>
            <person name="Wang M."/>
        </authorList>
    </citation>
    <scope>NUCLEOTIDE SEQUENCE [LARGE SCALE GENOMIC DNA]</scope>
    <source>
        <strain evidence="1">GT-2023</strain>
        <tissue evidence="1">Liver</tissue>
    </source>
</reference>
<dbReference type="EMBL" id="JAYMGO010000018">
    <property type="protein sequence ID" value="KAL1256975.1"/>
    <property type="molecule type" value="Genomic_DNA"/>
</dbReference>
<gene>
    <name evidence="1" type="ORF">QQF64_012520</name>
</gene>
<sequence length="93" mass="10263">MEAVKERGRRRKGIFASSPQKTSFFCSSTLSLISPSLARTGAAGQKRHPQTLIPPQTASELHCQCPFYRCEMHSSNQSLPRLLGGWEQSLNSG</sequence>